<name>A0A0M0BSM8_9ARCH</name>
<comment type="similarity">
    <text evidence="2">Belongs to the transketolase family.</text>
</comment>
<protein>
    <submittedName>
        <fullName evidence="5">Transketolase</fullName>
    </submittedName>
</protein>
<dbReference type="Pfam" id="PF00456">
    <property type="entry name" value="Transketolase_N"/>
    <property type="match status" value="1"/>
</dbReference>
<gene>
    <name evidence="5" type="ORF">AC482_00995</name>
</gene>
<evidence type="ECO:0000256" key="3">
    <source>
        <dbReference type="ARBA" id="ARBA00023052"/>
    </source>
</evidence>
<comment type="caution">
    <text evidence="5">The sequence shown here is derived from an EMBL/GenBank/DDBJ whole genome shotgun (WGS) entry which is preliminary data.</text>
</comment>
<evidence type="ECO:0000256" key="2">
    <source>
        <dbReference type="ARBA" id="ARBA00007131"/>
    </source>
</evidence>
<evidence type="ECO:0000256" key="1">
    <source>
        <dbReference type="ARBA" id="ARBA00001964"/>
    </source>
</evidence>
<dbReference type="PANTHER" id="PTHR47514">
    <property type="entry name" value="TRANSKETOLASE N-TERMINAL SECTION-RELATED"/>
    <property type="match status" value="1"/>
</dbReference>
<evidence type="ECO:0000313" key="6">
    <source>
        <dbReference type="Proteomes" id="UP000037210"/>
    </source>
</evidence>
<dbReference type="GO" id="GO:0006082">
    <property type="term" value="P:organic acid metabolic process"/>
    <property type="evidence" value="ECO:0007669"/>
    <property type="project" value="UniProtKB-ARBA"/>
</dbReference>
<dbReference type="Proteomes" id="UP000037210">
    <property type="component" value="Unassembled WGS sequence"/>
</dbReference>
<dbReference type="InterPro" id="IPR005474">
    <property type="entry name" value="Transketolase_N"/>
</dbReference>
<keyword evidence="3" id="KW-0786">Thiamine pyrophosphate</keyword>
<feature type="domain" description="Transketolase N-terminal" evidence="4">
    <location>
        <begin position="2"/>
        <end position="228"/>
    </location>
</feature>
<dbReference type="PATRIC" id="fig|1685127.3.peg.185"/>
<comment type="cofactor">
    <cofactor evidence="1">
        <name>thiamine diphosphate</name>
        <dbReference type="ChEBI" id="CHEBI:58937"/>
    </cofactor>
</comment>
<dbReference type="PANTHER" id="PTHR47514:SF1">
    <property type="entry name" value="TRANSKETOLASE N-TERMINAL SECTION-RELATED"/>
    <property type="match status" value="1"/>
</dbReference>
<dbReference type="SUPFAM" id="SSF52518">
    <property type="entry name" value="Thiamin diphosphate-binding fold (THDP-binding)"/>
    <property type="match status" value="1"/>
</dbReference>
<evidence type="ECO:0000313" key="5">
    <source>
        <dbReference type="EMBL" id="KON31380.1"/>
    </source>
</evidence>
<accession>A0A0M0BSM8</accession>
<dbReference type="Gene3D" id="3.40.50.970">
    <property type="match status" value="1"/>
</dbReference>
<organism evidence="5 6">
    <name type="scientific">miscellaneous Crenarchaeota group-15 archaeon DG-45</name>
    <dbReference type="NCBI Taxonomy" id="1685127"/>
    <lineage>
        <taxon>Archaea</taxon>
        <taxon>Candidatus Bathyarchaeota</taxon>
        <taxon>MCG-15</taxon>
    </lineage>
</organism>
<sequence>MVAEAGSGHLGASLSALEILAVLYFMKMRHDPKNPAWAGRDRFILSKGHAAPALYAVLAEAGYFPQEELLTLRALGSRLQGHPDTRTPGVDFMTGSLGQGLSVAAGMALAAKMDGAGNRVYVLLGDGELDEGQIWEAAMTAAHHGLDNLIAIVDRNQFQLSGSTAGVKSLEPLSAKWGALGWEVAEADGHDPEMILDALDRCSLVSGRPSVIIAKTTKGKGVSFMEGNAFSRRTPNIEELEKALAELS</sequence>
<evidence type="ECO:0000259" key="4">
    <source>
        <dbReference type="Pfam" id="PF00456"/>
    </source>
</evidence>
<dbReference type="EMBL" id="LFWZ01000006">
    <property type="protein sequence ID" value="KON31380.1"/>
    <property type="molecule type" value="Genomic_DNA"/>
</dbReference>
<dbReference type="InterPro" id="IPR029061">
    <property type="entry name" value="THDP-binding"/>
</dbReference>
<dbReference type="GO" id="GO:0044272">
    <property type="term" value="P:sulfur compound biosynthetic process"/>
    <property type="evidence" value="ECO:0007669"/>
    <property type="project" value="UniProtKB-ARBA"/>
</dbReference>
<reference evidence="5 6" key="1">
    <citation type="submission" date="2015-06" db="EMBL/GenBank/DDBJ databases">
        <title>New insights into the roles of widespread benthic archaea in carbon and nitrogen cycling.</title>
        <authorList>
            <person name="Lazar C.S."/>
            <person name="Baker B.J."/>
            <person name="Seitz K.W."/>
            <person name="Hyde A.S."/>
            <person name="Dick G.J."/>
            <person name="Hinrichs K.-U."/>
            <person name="Teske A.P."/>
        </authorList>
    </citation>
    <scope>NUCLEOTIDE SEQUENCE [LARGE SCALE GENOMIC DNA]</scope>
    <source>
        <strain evidence="5">DG-45</strain>
    </source>
</reference>
<dbReference type="CDD" id="cd02012">
    <property type="entry name" value="TPP_TK"/>
    <property type="match status" value="1"/>
</dbReference>
<dbReference type="AlphaFoldDB" id="A0A0M0BSM8"/>
<proteinExistence type="inferred from homology"/>